<evidence type="ECO:0000256" key="10">
    <source>
        <dbReference type="ARBA" id="ARBA00023242"/>
    </source>
</evidence>
<evidence type="ECO:0000256" key="9">
    <source>
        <dbReference type="ARBA" id="ARBA00023204"/>
    </source>
</evidence>
<keyword evidence="10" id="KW-0539">Nucleus</keyword>
<evidence type="ECO:0000256" key="8">
    <source>
        <dbReference type="ARBA" id="ARBA00022842"/>
    </source>
</evidence>
<evidence type="ECO:0000256" key="4">
    <source>
        <dbReference type="ARBA" id="ARBA00022722"/>
    </source>
</evidence>
<dbReference type="InterPro" id="IPR005135">
    <property type="entry name" value="Endo/exonuclease/phosphatase"/>
</dbReference>
<keyword evidence="9" id="KW-0234">DNA repair</keyword>
<dbReference type="GO" id="GO:0006302">
    <property type="term" value="P:double-strand break repair"/>
    <property type="evidence" value="ECO:0007669"/>
    <property type="project" value="TreeGrafter"/>
</dbReference>
<dbReference type="InterPro" id="IPR036691">
    <property type="entry name" value="Endo/exonu/phosph_ase_sf"/>
</dbReference>
<evidence type="ECO:0000256" key="1">
    <source>
        <dbReference type="ARBA" id="ARBA00001936"/>
    </source>
</evidence>
<evidence type="ECO:0000256" key="2">
    <source>
        <dbReference type="ARBA" id="ARBA00001946"/>
    </source>
</evidence>
<gene>
    <name evidence="12" type="ORF">Cvel_19424</name>
</gene>
<dbReference type="GO" id="GO:0070260">
    <property type="term" value="F:5'-tyrosyl-DNA phosphodiesterase activity"/>
    <property type="evidence" value="ECO:0007669"/>
    <property type="project" value="TreeGrafter"/>
</dbReference>
<accession>A0A0G4FZ10</accession>
<keyword evidence="6" id="KW-0227">DNA damage</keyword>
<evidence type="ECO:0000256" key="5">
    <source>
        <dbReference type="ARBA" id="ARBA00022723"/>
    </source>
</evidence>
<dbReference type="VEuPathDB" id="CryptoDB:Cvel_19424"/>
<feature type="domain" description="Endonuclease/exonuclease/phosphatase" evidence="11">
    <location>
        <begin position="113"/>
        <end position="355"/>
    </location>
</feature>
<proteinExistence type="predicted"/>
<dbReference type="SUPFAM" id="SSF56219">
    <property type="entry name" value="DNase I-like"/>
    <property type="match status" value="1"/>
</dbReference>
<protein>
    <recommendedName>
        <fullName evidence="11">Endonuclease/exonuclease/phosphatase domain-containing protein</fullName>
    </recommendedName>
</protein>
<keyword evidence="5" id="KW-0479">Metal-binding</keyword>
<evidence type="ECO:0000256" key="7">
    <source>
        <dbReference type="ARBA" id="ARBA00022801"/>
    </source>
</evidence>
<dbReference type="GO" id="GO:0005737">
    <property type="term" value="C:cytoplasm"/>
    <property type="evidence" value="ECO:0007669"/>
    <property type="project" value="TreeGrafter"/>
</dbReference>
<evidence type="ECO:0000256" key="6">
    <source>
        <dbReference type="ARBA" id="ARBA00022763"/>
    </source>
</evidence>
<dbReference type="GO" id="GO:0004518">
    <property type="term" value="F:nuclease activity"/>
    <property type="evidence" value="ECO:0007669"/>
    <property type="project" value="UniProtKB-KW"/>
</dbReference>
<keyword evidence="7" id="KW-0378">Hydrolase</keyword>
<dbReference type="Gene3D" id="3.60.10.10">
    <property type="entry name" value="Endonuclease/exonuclease/phosphatase"/>
    <property type="match status" value="1"/>
</dbReference>
<dbReference type="InterPro" id="IPR051547">
    <property type="entry name" value="TDP2-like"/>
</dbReference>
<dbReference type="AlphaFoldDB" id="A0A0G4FZ10"/>
<evidence type="ECO:0000256" key="3">
    <source>
        <dbReference type="ARBA" id="ARBA00004322"/>
    </source>
</evidence>
<evidence type="ECO:0000313" key="12">
    <source>
        <dbReference type="EMBL" id="CEM20600.1"/>
    </source>
</evidence>
<organism evidence="12">
    <name type="scientific">Chromera velia CCMP2878</name>
    <dbReference type="NCBI Taxonomy" id="1169474"/>
    <lineage>
        <taxon>Eukaryota</taxon>
        <taxon>Sar</taxon>
        <taxon>Alveolata</taxon>
        <taxon>Colpodellida</taxon>
        <taxon>Chromeraceae</taxon>
        <taxon>Chromera</taxon>
    </lineage>
</organism>
<comment type="subcellular location">
    <subcellularLocation>
        <location evidence="3">Nucleus</location>
        <location evidence="3">PML body</location>
    </subcellularLocation>
</comment>
<dbReference type="PANTHER" id="PTHR15822">
    <property type="entry name" value="TRAF AND TNF RECEPTOR-ASSOCIATED PROTEIN"/>
    <property type="match status" value="1"/>
</dbReference>
<dbReference type="PANTHER" id="PTHR15822:SF4">
    <property type="entry name" value="TYROSYL-DNA PHOSPHODIESTERASE 2"/>
    <property type="match status" value="1"/>
</dbReference>
<sequence>MASYVGRVAYSAAWAVLKIPGMTSVARAVLSPKHPNFERIANVDEGGHRNAEEVWQGVEAEMGSGVEAGCLEVLPAFGWGWDVEKEGWFARSEETAVGEVDGEWEGREIRILAWNVMMGMYDRVISGVTQTERRYVAIVKFLADSDADLIALNEIELPMLALLGANEVLRQRYVFSEIPVDLGGVEGRGRIQEGSHGVVLLVRRSLPLFSFHAIHSTIIRKGKPKTARPMIVARIRTTSGRLVAICGAHLEAREGRFVQRRQQARDFIRAVDTRDASADGPGVLSAHQAMIMGDLNMHTEAENSMFPVPFNDAWKSMHHHDEPAGVTWDSIENTLIHAMVLNCDRRQMRLDRVFYIGQQVLSLVDVDIVAKEPLLSTGWSDPGICMSDHYGLMSRWTLHV</sequence>
<comment type="cofactor">
    <cofactor evidence="2">
        <name>Mg(2+)</name>
        <dbReference type="ChEBI" id="CHEBI:18420"/>
    </cofactor>
</comment>
<keyword evidence="8" id="KW-0460">Magnesium</keyword>
<name>A0A0G4FZ10_9ALVE</name>
<dbReference type="Pfam" id="PF03372">
    <property type="entry name" value="Exo_endo_phos"/>
    <property type="match status" value="1"/>
</dbReference>
<dbReference type="GO" id="GO:0003697">
    <property type="term" value="F:single-stranded DNA binding"/>
    <property type="evidence" value="ECO:0007669"/>
    <property type="project" value="TreeGrafter"/>
</dbReference>
<comment type="cofactor">
    <cofactor evidence="1">
        <name>Mn(2+)</name>
        <dbReference type="ChEBI" id="CHEBI:29035"/>
    </cofactor>
</comment>
<reference evidence="12" key="1">
    <citation type="submission" date="2014-11" db="EMBL/GenBank/DDBJ databases">
        <authorList>
            <person name="Otto D Thomas"/>
            <person name="Naeem Raeece"/>
        </authorList>
    </citation>
    <scope>NUCLEOTIDE SEQUENCE</scope>
</reference>
<keyword evidence="4" id="KW-0540">Nuclease</keyword>
<dbReference type="EMBL" id="CDMZ01000743">
    <property type="protein sequence ID" value="CEM20600.1"/>
    <property type="molecule type" value="Genomic_DNA"/>
</dbReference>
<dbReference type="GO" id="GO:0046872">
    <property type="term" value="F:metal ion binding"/>
    <property type="evidence" value="ECO:0007669"/>
    <property type="project" value="UniProtKB-KW"/>
</dbReference>
<evidence type="ECO:0000259" key="11">
    <source>
        <dbReference type="Pfam" id="PF03372"/>
    </source>
</evidence>